<evidence type="ECO:0000313" key="1">
    <source>
        <dbReference type="EMBL" id="KAK7021442.1"/>
    </source>
</evidence>
<dbReference type="AlphaFoldDB" id="A0AAW0B6N6"/>
<proteinExistence type="predicted"/>
<gene>
    <name evidence="1" type="ORF">R3P38DRAFT_2780684</name>
</gene>
<protein>
    <submittedName>
        <fullName evidence="1">Uncharacterized protein</fullName>
    </submittedName>
</protein>
<name>A0AAW0B6N6_9AGAR</name>
<sequence>MLIPLLLIYPLRPSSQHSEFAEPFTHIPCTGIPLEWDPQTFWETYPFQMHSPSSKRRPKYDLILSESPRGAKDCRGFVGSAACCPQCSELSLDISIIKERASRSFEHVHDHDDLSVTQLRAKVKSVKETLNELKLKSLDLAESADRAHKRLDEHADVMQFLGDNAYRIPAIHRLLCNASANGWSPTRTLQHFDLAVLLSELGGGGAVYALNHSIFTLPSRNTIRPYRREANLMPSINGVGAAEISRNIAALFGPRESHSDQASRVEEEDDPYGFSLSFDEVAAERRIDYFPETDEMGGFWG</sequence>
<organism evidence="1 2">
    <name type="scientific">Favolaschia claudopus</name>
    <dbReference type="NCBI Taxonomy" id="2862362"/>
    <lineage>
        <taxon>Eukaryota</taxon>
        <taxon>Fungi</taxon>
        <taxon>Dikarya</taxon>
        <taxon>Basidiomycota</taxon>
        <taxon>Agaricomycotina</taxon>
        <taxon>Agaricomycetes</taxon>
        <taxon>Agaricomycetidae</taxon>
        <taxon>Agaricales</taxon>
        <taxon>Marasmiineae</taxon>
        <taxon>Mycenaceae</taxon>
        <taxon>Favolaschia</taxon>
    </lineage>
</organism>
<dbReference type="Proteomes" id="UP001362999">
    <property type="component" value="Unassembled WGS sequence"/>
</dbReference>
<comment type="caution">
    <text evidence="1">The sequence shown here is derived from an EMBL/GenBank/DDBJ whole genome shotgun (WGS) entry which is preliminary data.</text>
</comment>
<reference evidence="1 2" key="1">
    <citation type="journal article" date="2024" name="J Genomics">
        <title>Draft genome sequencing and assembly of Favolaschia claudopus CIRM-BRFM 2984 isolated from oak limbs.</title>
        <authorList>
            <person name="Navarro D."/>
            <person name="Drula E."/>
            <person name="Chaduli D."/>
            <person name="Cazenave R."/>
            <person name="Ahrendt S."/>
            <person name="Wang J."/>
            <person name="Lipzen A."/>
            <person name="Daum C."/>
            <person name="Barry K."/>
            <person name="Grigoriev I.V."/>
            <person name="Favel A."/>
            <person name="Rosso M.N."/>
            <person name="Martin F."/>
        </authorList>
    </citation>
    <scope>NUCLEOTIDE SEQUENCE [LARGE SCALE GENOMIC DNA]</scope>
    <source>
        <strain evidence="1 2">CIRM-BRFM 2984</strain>
    </source>
</reference>
<keyword evidence="2" id="KW-1185">Reference proteome</keyword>
<evidence type="ECO:0000313" key="2">
    <source>
        <dbReference type="Proteomes" id="UP001362999"/>
    </source>
</evidence>
<dbReference type="EMBL" id="JAWWNJ010000038">
    <property type="protein sequence ID" value="KAK7021442.1"/>
    <property type="molecule type" value="Genomic_DNA"/>
</dbReference>
<accession>A0AAW0B6N6</accession>